<dbReference type="InterPro" id="IPR001509">
    <property type="entry name" value="Epimerase_deHydtase"/>
</dbReference>
<dbReference type="InterPro" id="IPR036291">
    <property type="entry name" value="NAD(P)-bd_dom_sf"/>
</dbReference>
<protein>
    <submittedName>
        <fullName evidence="4">TIGR01777 family oxidoreductase</fullName>
    </submittedName>
</protein>
<dbReference type="Pfam" id="PF01370">
    <property type="entry name" value="Epimerase"/>
    <property type="match status" value="1"/>
</dbReference>
<keyword evidence="5" id="KW-1185">Reference proteome</keyword>
<evidence type="ECO:0000259" key="3">
    <source>
        <dbReference type="Pfam" id="PF08338"/>
    </source>
</evidence>
<feature type="domain" description="NAD-dependent epimerase/dehydratase" evidence="2">
    <location>
        <begin position="4"/>
        <end position="228"/>
    </location>
</feature>
<accession>A0ABY6J0X9</accession>
<gene>
    <name evidence="4" type="ORF">MKQ68_24885</name>
</gene>
<sequence>MDTILVTGGTGLVGRALTSFLLERGYRVIILTRKPGYSDHPQLSYAQWDPAAGTLEAGVLQQADYIVHLAGAGVSDHRWTAAYKQQILDSRVQGSNFLYEQLKQQPNKVKSVISSSATGYYGETTNADRPFRETDAPANDFLGKVCQAWEKSVMQIQSLGKKVVILRTGIVLSRDGGALKEFYKPLRFGFATILGSGEQYISWIHIQDMVRLYFNAIVNNDLDAGAYNAVAPVPVKHKTLVMAMAHAAKGKSFIPVPVPSFALKIALGEMSVEVLKSVKASSEKIQQTGFQFSYPEIDKAMEQLLSVSK</sequence>
<dbReference type="SUPFAM" id="SSF51735">
    <property type="entry name" value="NAD(P)-binding Rossmann-fold domains"/>
    <property type="match status" value="1"/>
</dbReference>
<reference evidence="4" key="1">
    <citation type="submission" date="2022-10" db="EMBL/GenBank/DDBJ databases">
        <title>Chitinophaga sp. nov., isolated from soil.</title>
        <authorList>
            <person name="Jeon C.O."/>
        </authorList>
    </citation>
    <scope>NUCLEOTIDE SEQUENCE</scope>
    <source>
        <strain evidence="4">R8</strain>
    </source>
</reference>
<evidence type="ECO:0000313" key="4">
    <source>
        <dbReference type="EMBL" id="UYQ93323.1"/>
    </source>
</evidence>
<evidence type="ECO:0000256" key="1">
    <source>
        <dbReference type="ARBA" id="ARBA00009353"/>
    </source>
</evidence>
<dbReference type="NCBIfam" id="TIGR01777">
    <property type="entry name" value="yfcH"/>
    <property type="match status" value="1"/>
</dbReference>
<dbReference type="PANTHER" id="PTHR11092:SF0">
    <property type="entry name" value="EPIMERASE FAMILY PROTEIN SDR39U1"/>
    <property type="match status" value="1"/>
</dbReference>
<evidence type="ECO:0000313" key="5">
    <source>
        <dbReference type="Proteomes" id="UP001162741"/>
    </source>
</evidence>
<dbReference type="Gene3D" id="3.40.50.720">
    <property type="entry name" value="NAD(P)-binding Rossmann-like Domain"/>
    <property type="match status" value="1"/>
</dbReference>
<feature type="domain" description="DUF1731" evidence="3">
    <location>
        <begin position="258"/>
        <end position="304"/>
    </location>
</feature>
<evidence type="ECO:0000259" key="2">
    <source>
        <dbReference type="Pfam" id="PF01370"/>
    </source>
</evidence>
<dbReference type="EMBL" id="CP107006">
    <property type="protein sequence ID" value="UYQ93323.1"/>
    <property type="molecule type" value="Genomic_DNA"/>
</dbReference>
<dbReference type="Proteomes" id="UP001162741">
    <property type="component" value="Chromosome"/>
</dbReference>
<comment type="similarity">
    <text evidence="1">Belongs to the NAD(P)-dependent epimerase/dehydratase family. SDR39U1 subfamily.</text>
</comment>
<proteinExistence type="inferred from homology"/>
<dbReference type="PANTHER" id="PTHR11092">
    <property type="entry name" value="SUGAR NUCLEOTIDE EPIMERASE RELATED"/>
    <property type="match status" value="1"/>
</dbReference>
<dbReference type="InterPro" id="IPR010099">
    <property type="entry name" value="SDR39U1"/>
</dbReference>
<name>A0ABY6J0X9_9BACT</name>
<dbReference type="InterPro" id="IPR013549">
    <property type="entry name" value="DUF1731"/>
</dbReference>
<dbReference type="RefSeq" id="WP_264281425.1">
    <property type="nucleotide sequence ID" value="NZ_CP107006.1"/>
</dbReference>
<dbReference type="Pfam" id="PF08338">
    <property type="entry name" value="DUF1731"/>
    <property type="match status" value="1"/>
</dbReference>
<organism evidence="4 5">
    <name type="scientific">Chitinophaga horti</name>
    <dbReference type="NCBI Taxonomy" id="2920382"/>
    <lineage>
        <taxon>Bacteria</taxon>
        <taxon>Pseudomonadati</taxon>
        <taxon>Bacteroidota</taxon>
        <taxon>Chitinophagia</taxon>
        <taxon>Chitinophagales</taxon>
        <taxon>Chitinophagaceae</taxon>
        <taxon>Chitinophaga</taxon>
    </lineage>
</organism>